<dbReference type="AlphaFoldDB" id="A0A420WRX8"/>
<comment type="caution">
    <text evidence="1">The sequence shown here is derived from an EMBL/GenBank/DDBJ whole genome shotgun (WGS) entry which is preliminary data.</text>
</comment>
<evidence type="ECO:0000313" key="2">
    <source>
        <dbReference type="Proteomes" id="UP000277424"/>
    </source>
</evidence>
<evidence type="ECO:0000313" key="1">
    <source>
        <dbReference type="EMBL" id="RKQ73740.1"/>
    </source>
</evidence>
<dbReference type="InterPro" id="IPR011051">
    <property type="entry name" value="RmlC_Cupin_sf"/>
</dbReference>
<gene>
    <name evidence="1" type="ORF">BCL74_1531</name>
</gene>
<dbReference type="InterPro" id="IPR014710">
    <property type="entry name" value="RmlC-like_jellyroll"/>
</dbReference>
<dbReference type="SUPFAM" id="SSF51182">
    <property type="entry name" value="RmlC-like cupins"/>
    <property type="match status" value="1"/>
</dbReference>
<organism evidence="1 2">
    <name type="scientific">Oceanibaculum indicum</name>
    <dbReference type="NCBI Taxonomy" id="526216"/>
    <lineage>
        <taxon>Bacteria</taxon>
        <taxon>Pseudomonadati</taxon>
        <taxon>Pseudomonadota</taxon>
        <taxon>Alphaproteobacteria</taxon>
        <taxon>Rhodospirillales</taxon>
        <taxon>Oceanibaculaceae</taxon>
        <taxon>Oceanibaculum</taxon>
    </lineage>
</organism>
<reference evidence="1 2" key="1">
    <citation type="submission" date="2018-10" db="EMBL/GenBank/DDBJ databases">
        <title>Comparative analysis of microorganisms from saline springs in Andes Mountain Range, Colombia.</title>
        <authorList>
            <person name="Rubin E."/>
        </authorList>
    </citation>
    <scope>NUCLEOTIDE SEQUENCE [LARGE SCALE GENOMIC DNA]</scope>
    <source>
        <strain evidence="1 2">USBA 36</strain>
    </source>
</reference>
<dbReference type="Proteomes" id="UP000277424">
    <property type="component" value="Unassembled WGS sequence"/>
</dbReference>
<protein>
    <submittedName>
        <fullName evidence="1">Uncharacterized protein</fullName>
    </submittedName>
</protein>
<dbReference type="Gene3D" id="2.60.120.10">
    <property type="entry name" value="Jelly Rolls"/>
    <property type="match status" value="1"/>
</dbReference>
<proteinExistence type="predicted"/>
<name>A0A420WRX8_9PROT</name>
<accession>A0A420WRX8</accession>
<sequence length="168" mass="18407">MSYTLHEFAADIRAALTADPGPAGQEKVRLLTEKALRDEDFMAACFGVPAPKEREVLYEDADLGFAICRHVYTGAKDSGPHDHGPTWAIYGQAEGETDMTDWRIVTPPSDGKPGRVEKTRTYRLTPGTAHLYLAGDVHAPYRAGPTKLIRIEGRNTDKISRTPLEAAA</sequence>
<dbReference type="RefSeq" id="WP_121218776.1">
    <property type="nucleotide sequence ID" value="NZ_RBIG01000001.1"/>
</dbReference>
<dbReference type="OrthoDB" id="5732427at2"/>
<dbReference type="EMBL" id="RBIG01000001">
    <property type="protein sequence ID" value="RKQ73740.1"/>
    <property type="molecule type" value="Genomic_DNA"/>
</dbReference>